<feature type="region of interest" description="Disordered" evidence="1">
    <location>
        <begin position="29"/>
        <end position="57"/>
    </location>
</feature>
<evidence type="ECO:0000313" key="3">
    <source>
        <dbReference type="Proteomes" id="UP000729357"/>
    </source>
</evidence>
<name>A0A9P8G3M1_AURME</name>
<gene>
    <name evidence="2" type="ORF">KCU98_g1972</name>
</gene>
<reference evidence="2" key="2">
    <citation type="submission" date="2021-08" db="EMBL/GenBank/DDBJ databases">
        <authorList>
            <person name="Gostincar C."/>
            <person name="Sun X."/>
            <person name="Song Z."/>
            <person name="Gunde-Cimerman N."/>
        </authorList>
    </citation>
    <scope>NUCLEOTIDE SEQUENCE</scope>
    <source>
        <strain evidence="2">EXF-9298</strain>
    </source>
</reference>
<organism evidence="2 3">
    <name type="scientific">Aureobasidium melanogenum</name>
    <name type="common">Aureobasidium pullulans var. melanogenum</name>
    <dbReference type="NCBI Taxonomy" id="46634"/>
    <lineage>
        <taxon>Eukaryota</taxon>
        <taxon>Fungi</taxon>
        <taxon>Dikarya</taxon>
        <taxon>Ascomycota</taxon>
        <taxon>Pezizomycotina</taxon>
        <taxon>Dothideomycetes</taxon>
        <taxon>Dothideomycetidae</taxon>
        <taxon>Dothideales</taxon>
        <taxon>Saccotheciaceae</taxon>
        <taxon>Aureobasidium</taxon>
    </lineage>
</organism>
<dbReference type="EMBL" id="JAHFXS010000090">
    <property type="protein sequence ID" value="KAG9989316.1"/>
    <property type="molecule type" value="Genomic_DNA"/>
</dbReference>
<feature type="compositionally biased region" description="Polar residues" evidence="1">
    <location>
        <begin position="422"/>
        <end position="431"/>
    </location>
</feature>
<dbReference type="PANTHER" id="PTHR38887">
    <property type="entry name" value="CHROMOSOME 21, WHOLE GENOME SHOTGUN SEQUENCE"/>
    <property type="match status" value="1"/>
</dbReference>
<keyword evidence="3" id="KW-1185">Reference proteome</keyword>
<feature type="compositionally biased region" description="Polar residues" evidence="1">
    <location>
        <begin position="30"/>
        <end position="44"/>
    </location>
</feature>
<accession>A0A9P8G3M1</accession>
<feature type="region of interest" description="Disordered" evidence="1">
    <location>
        <begin position="422"/>
        <end position="447"/>
    </location>
</feature>
<dbReference type="AlphaFoldDB" id="A0A9P8G3M1"/>
<protein>
    <submittedName>
        <fullName evidence="2">Uncharacterized protein</fullName>
    </submittedName>
</protein>
<dbReference type="InterPro" id="IPR053221">
    <property type="entry name" value="Burnettramic_acid_biosynth"/>
</dbReference>
<sequence length="492" mass="53071">MAQIITNIVHGVGGGIGFVSEAYKAHKANKTQSKSGTDLQQHEASTGEEVSASNPEEEAWELDEAQDDLIGEYEIQSTSKITDPGTLADVFISRLPALSSPANLSLPRERLPFPIIIPQRRPADRSRGLVRAYPPILETRGIDQTTFIDFIETFNKSTQATKWIAALNLASIGTIWLPTVTSILVSMAITAATTAAMEVQGRYKTNRFLDKTNKEFFMPKGLFCLVLTWNPDTDEARTAVDFNGMAAKVMNKQNGSLVTSLRKSNGKTYGEFQWPETAPLIYPGLDALVSTPGASSTKSSLQKKRRFVEDYMDRRAQAKFAKDNPDSALAAGPRPEFASRFADPSHPANSGSLVALLSGGAIQMPERNNMLGRRGGHLGGRVNASANRFDGNRSDGFERGMSNRGSLGRGLSGLFEVAQPQNSPLNTNRGMQQGLEASHGGRGGNSAGPSGIVQKVMKKDVLYLLIVDVPSDDELAAAQGLASELLANQTRS</sequence>
<reference evidence="2" key="1">
    <citation type="journal article" date="2021" name="J Fungi (Basel)">
        <title>Virulence traits and population genomics of the black yeast Aureobasidium melanogenum.</title>
        <authorList>
            <person name="Cernosa A."/>
            <person name="Sun X."/>
            <person name="Gostincar C."/>
            <person name="Fang C."/>
            <person name="Gunde-Cimerman N."/>
            <person name="Song Z."/>
        </authorList>
    </citation>
    <scope>NUCLEOTIDE SEQUENCE</scope>
    <source>
        <strain evidence="2">EXF-9298</strain>
    </source>
</reference>
<evidence type="ECO:0000313" key="2">
    <source>
        <dbReference type="EMBL" id="KAG9989316.1"/>
    </source>
</evidence>
<proteinExistence type="predicted"/>
<dbReference type="Proteomes" id="UP000729357">
    <property type="component" value="Unassembled WGS sequence"/>
</dbReference>
<dbReference type="PANTHER" id="PTHR38887:SF1">
    <property type="entry name" value="RAS MODIFICATION PROTEIN ERF4"/>
    <property type="match status" value="1"/>
</dbReference>
<evidence type="ECO:0000256" key="1">
    <source>
        <dbReference type="SAM" id="MobiDB-lite"/>
    </source>
</evidence>
<comment type="caution">
    <text evidence="2">The sequence shown here is derived from an EMBL/GenBank/DDBJ whole genome shotgun (WGS) entry which is preliminary data.</text>
</comment>
<feature type="non-terminal residue" evidence="2">
    <location>
        <position position="492"/>
    </location>
</feature>